<reference evidence="3 4" key="1">
    <citation type="submission" date="2017-06" db="EMBL/GenBank/DDBJ databases">
        <title>Genome Sequencing of the methanotroph Methylovulum psychrotolerants str. HV10-M2 isolated from a high-altitude environment.</title>
        <authorList>
            <person name="Mateos-Rivera A."/>
        </authorList>
    </citation>
    <scope>NUCLEOTIDE SEQUENCE [LARGE SCALE GENOMIC DNA]</scope>
    <source>
        <strain evidence="3 4">HV10_M2</strain>
    </source>
</reference>
<dbReference type="SUPFAM" id="SSF52540">
    <property type="entry name" value="P-loop containing nucleoside triphosphate hydrolases"/>
    <property type="match status" value="1"/>
</dbReference>
<dbReference type="PIRSF" id="PIRSF029347">
    <property type="entry name" value="RecF"/>
    <property type="match status" value="1"/>
</dbReference>
<dbReference type="Pfam" id="PF13304">
    <property type="entry name" value="AAA_21"/>
    <property type="match status" value="1"/>
</dbReference>
<name>A0A1Z4C070_9GAMM</name>
<dbReference type="RefSeq" id="WP_088619816.1">
    <property type="nucleotide sequence ID" value="NZ_CP022129.1"/>
</dbReference>
<dbReference type="GO" id="GO:0005524">
    <property type="term" value="F:ATP binding"/>
    <property type="evidence" value="ECO:0007669"/>
    <property type="project" value="InterPro"/>
</dbReference>
<evidence type="ECO:0000259" key="2">
    <source>
        <dbReference type="Pfam" id="PF13304"/>
    </source>
</evidence>
<dbReference type="InterPro" id="IPR014555">
    <property type="entry name" value="RecF-like"/>
</dbReference>
<dbReference type="InterPro" id="IPR051396">
    <property type="entry name" value="Bact_Antivir_Def_Nuclease"/>
</dbReference>
<dbReference type="AlphaFoldDB" id="A0A1Z4C070"/>
<protein>
    <recommendedName>
        <fullName evidence="5">ATPase AAA-type core domain-containing protein</fullName>
    </recommendedName>
</protein>
<dbReference type="InterPro" id="IPR027417">
    <property type="entry name" value="P-loop_NTPase"/>
</dbReference>
<dbReference type="InterPro" id="IPR003959">
    <property type="entry name" value="ATPase_AAA_core"/>
</dbReference>
<evidence type="ECO:0000313" key="4">
    <source>
        <dbReference type="Proteomes" id="UP000197019"/>
    </source>
</evidence>
<organism evidence="3 4">
    <name type="scientific">Methylovulum psychrotolerans</name>
    <dbReference type="NCBI Taxonomy" id="1704499"/>
    <lineage>
        <taxon>Bacteria</taxon>
        <taxon>Pseudomonadati</taxon>
        <taxon>Pseudomonadota</taxon>
        <taxon>Gammaproteobacteria</taxon>
        <taxon>Methylococcales</taxon>
        <taxon>Methylococcaceae</taxon>
        <taxon>Methylovulum</taxon>
    </lineage>
</organism>
<dbReference type="InterPro" id="IPR041685">
    <property type="entry name" value="AAA_GajA/Old/RecF-like"/>
</dbReference>
<accession>A0A1Z4C070</accession>
<dbReference type="Pfam" id="PF13175">
    <property type="entry name" value="AAA_15"/>
    <property type="match status" value="1"/>
</dbReference>
<proteinExistence type="predicted"/>
<evidence type="ECO:0000259" key="1">
    <source>
        <dbReference type="Pfam" id="PF13175"/>
    </source>
</evidence>
<dbReference type="EMBL" id="CP022129">
    <property type="protein sequence ID" value="ASF46944.1"/>
    <property type="molecule type" value="Genomic_DNA"/>
</dbReference>
<dbReference type="KEGG" id="mpsy:CEK71_13165"/>
<keyword evidence="4" id="KW-1185">Reference proteome</keyword>
<dbReference type="Gene3D" id="3.40.50.300">
    <property type="entry name" value="P-loop containing nucleotide triphosphate hydrolases"/>
    <property type="match status" value="2"/>
</dbReference>
<dbReference type="PANTHER" id="PTHR43581">
    <property type="entry name" value="ATP/GTP PHOSPHATASE"/>
    <property type="match status" value="1"/>
</dbReference>
<dbReference type="PANTHER" id="PTHR43581:SF4">
    <property type="entry name" value="ATP_GTP PHOSPHATASE"/>
    <property type="match status" value="1"/>
</dbReference>
<feature type="domain" description="ATPase AAA-type core" evidence="2">
    <location>
        <begin position="245"/>
        <end position="312"/>
    </location>
</feature>
<dbReference type="OrthoDB" id="3322489at2"/>
<dbReference type="GO" id="GO:0016887">
    <property type="term" value="F:ATP hydrolysis activity"/>
    <property type="evidence" value="ECO:0007669"/>
    <property type="project" value="InterPro"/>
</dbReference>
<evidence type="ECO:0000313" key="3">
    <source>
        <dbReference type="EMBL" id="ASF46944.1"/>
    </source>
</evidence>
<dbReference type="Proteomes" id="UP000197019">
    <property type="component" value="Chromosome"/>
</dbReference>
<gene>
    <name evidence="3" type="ORF">CEK71_13165</name>
</gene>
<evidence type="ECO:0008006" key="5">
    <source>
        <dbReference type="Google" id="ProtNLM"/>
    </source>
</evidence>
<feature type="domain" description="Endonuclease GajA/Old nuclease/RecF-like AAA" evidence="1">
    <location>
        <begin position="1"/>
        <end position="62"/>
    </location>
</feature>
<sequence>MLNSLVINNFRMLEDFSVEKLGRLNLIVGKNNSGKSTVLEALRIYAGGANFNLLKEIAESHDEKFPLAEANDQESNVHFPYEELFTGRQPSNKKLVKFIIGESIDNQHTLSVYRVFIVQDDLMGKTLFSEFNEDWLNKKPQTRIIGQALVAEKPGKWHFIRQDIYHESPFELVNCSLVPTHFIPVDELANEWDAIVYTEHEQTITEALKIILPDYEHLVFVANERANAAGKPQHIAKVKLAGLPRPVPLKSLGDGMVRILQIAIKLVSAQGGFLLIDEFENGLHYSTQEKIWSWLFTMAERLDIQVFATTHNWDCIDSFAKVAIASTDTEGVLFRMGKSALKSNQGQIIATVFDKEQLYNLTQTNIELR</sequence>